<dbReference type="Pfam" id="PF00903">
    <property type="entry name" value="Glyoxalase"/>
    <property type="match status" value="1"/>
</dbReference>
<dbReference type="InterPro" id="IPR018146">
    <property type="entry name" value="Glyoxalase_1_CS"/>
</dbReference>
<evidence type="ECO:0000256" key="1">
    <source>
        <dbReference type="ARBA" id="ARBA00022723"/>
    </source>
</evidence>
<keyword evidence="1" id="KW-0479">Metal-binding</keyword>
<evidence type="ECO:0000313" key="4">
    <source>
        <dbReference type="Proteomes" id="UP001626549"/>
    </source>
</evidence>
<name>A0ABZ0IEM8_9GAMM</name>
<protein>
    <submittedName>
        <fullName evidence="3">VOC family protein</fullName>
    </submittedName>
</protein>
<proteinExistence type="predicted"/>
<keyword evidence="4" id="KW-1185">Reference proteome</keyword>
<dbReference type="EMBL" id="CP136865">
    <property type="protein sequence ID" value="WOJ98002.1"/>
    <property type="molecule type" value="Genomic_DNA"/>
</dbReference>
<reference evidence="3 4" key="1">
    <citation type="submission" date="2023-10" db="EMBL/GenBank/DDBJ databases">
        <title>Two novel species belonging to the OM43/NOR5 clade.</title>
        <authorList>
            <person name="Park M."/>
        </authorList>
    </citation>
    <scope>NUCLEOTIDE SEQUENCE [LARGE SCALE GENOMIC DNA]</scope>
    <source>
        <strain evidence="3 4">IMCC45268</strain>
    </source>
</reference>
<dbReference type="SUPFAM" id="SSF54593">
    <property type="entry name" value="Glyoxalase/Bleomycin resistance protein/Dihydroxybiphenyl dioxygenase"/>
    <property type="match status" value="1"/>
</dbReference>
<dbReference type="CDD" id="cd06587">
    <property type="entry name" value="VOC"/>
    <property type="match status" value="1"/>
</dbReference>
<dbReference type="InterPro" id="IPR029068">
    <property type="entry name" value="Glyas_Bleomycin-R_OHBP_Dase"/>
</dbReference>
<dbReference type="InterPro" id="IPR037523">
    <property type="entry name" value="VOC_core"/>
</dbReference>
<sequence>MAIKSSWGHININVSDLDASIAFYQKLGFDRFLPTIPYLNLNAEQHNTLDGGSALALGVSGSPKGRACIMQLDDGFPKLDLTEYSGLDQRDPLENKDLGVVRICLISEDLATDYQSLVDDGVEFLSPPQQCHERLADVATCVDPDGTRIELLQVYLERWGAFL</sequence>
<dbReference type="RefSeq" id="WP_407329141.1">
    <property type="nucleotide sequence ID" value="NZ_CP136865.1"/>
</dbReference>
<dbReference type="InterPro" id="IPR004360">
    <property type="entry name" value="Glyas_Fos-R_dOase_dom"/>
</dbReference>
<evidence type="ECO:0000259" key="2">
    <source>
        <dbReference type="PROSITE" id="PS51819"/>
    </source>
</evidence>
<dbReference type="PROSITE" id="PS51819">
    <property type="entry name" value="VOC"/>
    <property type="match status" value="1"/>
</dbReference>
<evidence type="ECO:0000313" key="3">
    <source>
        <dbReference type="EMBL" id="WOJ98002.1"/>
    </source>
</evidence>
<feature type="domain" description="VOC" evidence="2">
    <location>
        <begin position="6"/>
        <end position="154"/>
    </location>
</feature>
<dbReference type="PROSITE" id="PS00934">
    <property type="entry name" value="GLYOXALASE_I_1"/>
    <property type="match status" value="1"/>
</dbReference>
<accession>A0ABZ0IEM8</accession>
<dbReference type="Gene3D" id="3.10.180.10">
    <property type="entry name" value="2,3-Dihydroxybiphenyl 1,2-Dioxygenase, domain 1"/>
    <property type="match status" value="1"/>
</dbReference>
<organism evidence="3 4">
    <name type="scientific">Congregibacter brevis</name>
    <dbReference type="NCBI Taxonomy" id="3081201"/>
    <lineage>
        <taxon>Bacteria</taxon>
        <taxon>Pseudomonadati</taxon>
        <taxon>Pseudomonadota</taxon>
        <taxon>Gammaproteobacteria</taxon>
        <taxon>Cellvibrionales</taxon>
        <taxon>Halieaceae</taxon>
        <taxon>Congregibacter</taxon>
    </lineage>
</organism>
<gene>
    <name evidence="3" type="ORF">R0137_05350</name>
</gene>
<dbReference type="Proteomes" id="UP001626549">
    <property type="component" value="Chromosome"/>
</dbReference>